<evidence type="ECO:0000313" key="2">
    <source>
        <dbReference type="EMBL" id="MBC5706529.1"/>
    </source>
</evidence>
<keyword evidence="3" id="KW-1185">Reference proteome</keyword>
<evidence type="ECO:0000259" key="1">
    <source>
        <dbReference type="Pfam" id="PF13847"/>
    </source>
</evidence>
<name>A0ABR7H010_9FIRM</name>
<sequence>MDKKEISTKSELNRSIENTKKGFEESFESGTLYNRQTQDKAHLEQILRCLKISDGMRILDLGTGTGYFAFPIAERFSKTEVIGLDIVERALDKNRKKALNDGLKNISFVSYNGLTFPFADKAFDMVITRYALHHFPAIKDTFREISRVLKPNGMFFLSDPAPNEDDTERFVDAYMQMKKDGHIKFYSKKEWQDIGKIAGFNLVDSFETGIRFPKKKQTSLELDDILNRYDKQVIKGYGLEIINDEIWITERVNNLLFKKL</sequence>
<protein>
    <submittedName>
        <fullName evidence="2">Class I SAM-dependent methyltransferase</fullName>
    </submittedName>
</protein>
<dbReference type="InterPro" id="IPR029063">
    <property type="entry name" value="SAM-dependent_MTases_sf"/>
</dbReference>
<gene>
    <name evidence="2" type="ORF">H8S75_00985</name>
</gene>
<evidence type="ECO:0000313" key="3">
    <source>
        <dbReference type="Proteomes" id="UP000634672"/>
    </source>
</evidence>
<dbReference type="RefSeq" id="WP_187018616.1">
    <property type="nucleotide sequence ID" value="NZ_JACOPB010000001.1"/>
</dbReference>
<dbReference type="InterPro" id="IPR025714">
    <property type="entry name" value="Methyltranfer_dom"/>
</dbReference>
<dbReference type="Gene3D" id="3.40.50.150">
    <property type="entry name" value="Vaccinia Virus protein VP39"/>
    <property type="match status" value="1"/>
</dbReference>
<dbReference type="GO" id="GO:0032259">
    <property type="term" value="P:methylation"/>
    <property type="evidence" value="ECO:0007669"/>
    <property type="project" value="UniProtKB-KW"/>
</dbReference>
<dbReference type="GO" id="GO:0008168">
    <property type="term" value="F:methyltransferase activity"/>
    <property type="evidence" value="ECO:0007669"/>
    <property type="project" value="UniProtKB-KW"/>
</dbReference>
<dbReference type="PANTHER" id="PTHR43861:SF1">
    <property type="entry name" value="TRANS-ACONITATE 2-METHYLTRANSFERASE"/>
    <property type="match status" value="1"/>
</dbReference>
<accession>A0ABR7H010</accession>
<dbReference type="EMBL" id="JACOPB010000001">
    <property type="protein sequence ID" value="MBC5706529.1"/>
    <property type="molecule type" value="Genomic_DNA"/>
</dbReference>
<dbReference type="Proteomes" id="UP000634672">
    <property type="component" value="Unassembled WGS sequence"/>
</dbReference>
<dbReference type="Pfam" id="PF13847">
    <property type="entry name" value="Methyltransf_31"/>
    <property type="match status" value="1"/>
</dbReference>
<dbReference type="CDD" id="cd02440">
    <property type="entry name" value="AdoMet_MTases"/>
    <property type="match status" value="1"/>
</dbReference>
<keyword evidence="2" id="KW-0489">Methyltransferase</keyword>
<comment type="caution">
    <text evidence="2">The sequence shown here is derived from an EMBL/GenBank/DDBJ whole genome shotgun (WGS) entry which is preliminary data.</text>
</comment>
<dbReference type="SUPFAM" id="SSF53335">
    <property type="entry name" value="S-adenosyl-L-methionine-dependent methyltransferases"/>
    <property type="match status" value="1"/>
</dbReference>
<reference evidence="2 3" key="1">
    <citation type="submission" date="2020-08" db="EMBL/GenBank/DDBJ databases">
        <title>Genome public.</title>
        <authorList>
            <person name="Liu C."/>
            <person name="Sun Q."/>
        </authorList>
    </citation>
    <scope>NUCLEOTIDE SEQUENCE [LARGE SCALE GENOMIC DNA]</scope>
    <source>
        <strain evidence="2 3">NSJ-66</strain>
    </source>
</reference>
<proteinExistence type="predicted"/>
<keyword evidence="2" id="KW-0808">Transferase</keyword>
<organism evidence="2 3">
    <name type="scientific">Hungatella hominis</name>
    <dbReference type="NCBI Taxonomy" id="2763050"/>
    <lineage>
        <taxon>Bacteria</taxon>
        <taxon>Bacillati</taxon>
        <taxon>Bacillota</taxon>
        <taxon>Clostridia</taxon>
        <taxon>Lachnospirales</taxon>
        <taxon>Lachnospiraceae</taxon>
        <taxon>Hungatella</taxon>
    </lineage>
</organism>
<feature type="domain" description="Methyltransferase" evidence="1">
    <location>
        <begin position="53"/>
        <end position="173"/>
    </location>
</feature>
<dbReference type="PANTHER" id="PTHR43861">
    <property type="entry name" value="TRANS-ACONITATE 2-METHYLTRANSFERASE-RELATED"/>
    <property type="match status" value="1"/>
</dbReference>